<dbReference type="PATRIC" id="fig|81408.3.peg.1330"/>
<reference evidence="2 3" key="1">
    <citation type="submission" date="2016-01" db="EMBL/GenBank/DDBJ databases">
        <title>Draft Genome Sequences of Seven Thermophilic Sporeformers Isolated from Foods.</title>
        <authorList>
            <person name="Berendsen E.M."/>
            <person name="Wells-Bennik M.H."/>
            <person name="Krawcyk A.O."/>
            <person name="De Jong A."/>
            <person name="Holsappel S."/>
            <person name="Eijlander R.T."/>
            <person name="Kuipers O.P."/>
        </authorList>
    </citation>
    <scope>NUCLEOTIDE SEQUENCE [LARGE SCALE GENOMIC DNA]</scope>
    <source>
        <strain evidence="2 3">B4119</strain>
    </source>
</reference>
<protein>
    <submittedName>
        <fullName evidence="2">Uncharacterized protein</fullName>
    </submittedName>
</protein>
<dbReference type="Proteomes" id="UP000075455">
    <property type="component" value="Unassembled WGS sequence"/>
</dbReference>
<feature type="compositionally biased region" description="Basic and acidic residues" evidence="1">
    <location>
        <begin position="8"/>
        <end position="29"/>
    </location>
</feature>
<dbReference type="EMBL" id="LQYS01000014">
    <property type="protein sequence ID" value="KYD18979.1"/>
    <property type="molecule type" value="Genomic_DNA"/>
</dbReference>
<dbReference type="AlphaFoldDB" id="A0A150M4D2"/>
<proteinExistence type="predicted"/>
<name>A0A150M4D2_9BACL</name>
<accession>A0A150M4D2</accession>
<evidence type="ECO:0000256" key="1">
    <source>
        <dbReference type="SAM" id="MobiDB-lite"/>
    </source>
</evidence>
<gene>
    <name evidence="2" type="ORF">B4119_3809</name>
</gene>
<feature type="region of interest" description="Disordered" evidence="1">
    <location>
        <begin position="1"/>
        <end position="30"/>
    </location>
</feature>
<dbReference type="STRING" id="81408.B4119_3809"/>
<comment type="caution">
    <text evidence="2">The sequence shown here is derived from an EMBL/GenBank/DDBJ whole genome shotgun (WGS) entry which is preliminary data.</text>
</comment>
<sequence length="48" mass="5649">MSPRRRRLFDPERLRAELDKKKSGDELPNRDGQMFFACGSACHDIRIK</sequence>
<evidence type="ECO:0000313" key="2">
    <source>
        <dbReference type="EMBL" id="KYD18979.1"/>
    </source>
</evidence>
<evidence type="ECO:0000313" key="3">
    <source>
        <dbReference type="Proteomes" id="UP000075455"/>
    </source>
</evidence>
<organism evidence="2 3">
    <name type="scientific">Saccharococcus caldoxylosilyticus</name>
    <dbReference type="NCBI Taxonomy" id="81408"/>
    <lineage>
        <taxon>Bacteria</taxon>
        <taxon>Bacillati</taxon>
        <taxon>Bacillota</taxon>
        <taxon>Bacilli</taxon>
        <taxon>Bacillales</taxon>
        <taxon>Anoxybacillaceae</taxon>
        <taxon>Saccharococcus</taxon>
    </lineage>
</organism>